<evidence type="ECO:0000313" key="3">
    <source>
        <dbReference type="Proteomes" id="UP000641803"/>
    </source>
</evidence>
<dbReference type="Proteomes" id="UP000641803">
    <property type="component" value="Unassembled WGS sequence"/>
</dbReference>
<dbReference type="InterPro" id="IPR000771">
    <property type="entry name" value="FBA_II"/>
</dbReference>
<evidence type="ECO:0000313" key="2">
    <source>
        <dbReference type="EMBL" id="MBD7950275.1"/>
    </source>
</evidence>
<dbReference type="EMBL" id="JACSQQ010000010">
    <property type="protein sequence ID" value="MBD7950275.1"/>
    <property type="molecule type" value="Genomic_DNA"/>
</dbReference>
<name>A0ABR8RR52_9CELL</name>
<dbReference type="RefSeq" id="WP_191795724.1">
    <property type="nucleotide sequence ID" value="NZ_JACSQQ010000010.1"/>
</dbReference>
<dbReference type="PIRSF" id="PIRSF001359">
    <property type="entry name" value="F_bP_aldolase_II"/>
    <property type="match status" value="1"/>
</dbReference>
<reference evidence="2 3" key="1">
    <citation type="submission" date="2020-08" db="EMBL/GenBank/DDBJ databases">
        <title>A Genomic Blueprint of the Chicken Gut Microbiome.</title>
        <authorList>
            <person name="Gilroy R."/>
            <person name="Ravi A."/>
            <person name="Getino M."/>
            <person name="Pursley I."/>
            <person name="Horton D.L."/>
            <person name="Alikhan N.-F."/>
            <person name="Baker D."/>
            <person name="Gharbi K."/>
            <person name="Hall N."/>
            <person name="Watson M."/>
            <person name="Adriaenssens E.M."/>
            <person name="Foster-Nyarko E."/>
            <person name="Jarju S."/>
            <person name="Secka A."/>
            <person name="Antonio M."/>
            <person name="Oren A."/>
            <person name="Chaudhuri R."/>
            <person name="La Ragione R.M."/>
            <person name="Hildebrand F."/>
            <person name="Pallen M.J."/>
        </authorList>
    </citation>
    <scope>NUCLEOTIDE SEQUENCE [LARGE SCALE GENOMIC DNA]</scope>
    <source>
        <strain evidence="2 3">Sa4CUA1</strain>
    </source>
</reference>
<dbReference type="Pfam" id="PF01116">
    <property type="entry name" value="F_bP_aldolase"/>
    <property type="match status" value="1"/>
</dbReference>
<dbReference type="CDD" id="cd00947">
    <property type="entry name" value="TBP_aldolase_IIB"/>
    <property type="match status" value="1"/>
</dbReference>
<proteinExistence type="predicted"/>
<evidence type="ECO:0000256" key="1">
    <source>
        <dbReference type="ARBA" id="ARBA00001947"/>
    </source>
</evidence>
<comment type="caution">
    <text evidence="2">The sequence shown here is derived from an EMBL/GenBank/DDBJ whole genome shotgun (WGS) entry which is preliminary data.</text>
</comment>
<sequence length="278" mass="29110">MPLVTAHQLVDRARAESRGVGAFNVIQVEHAEAFVAAAARAGTGVVLQISQNAAKYHGGLEPIALATLAVARASSAPVVVHLDHAEDRALVSEAVRLGFTSVMYDGSALDYEQNVEATADVVREAHARGVFVEAELGKVGGKDGVHAPGVRTDPAEAVAFVAATGVDALAVAVGSSHAMTDRTASLDFERIAELRAAVPVPLVLHGSSGVADHDLTRAVKEGMTKINVSTHLNNTLTQALRAYLDEHPTVVDPRKYLGAGRDAMRDEVVRLLAVLDAV</sequence>
<dbReference type="PANTHER" id="PTHR30304:SF0">
    <property type="entry name" value="D-TAGATOSE-1,6-BISPHOSPHATE ALDOLASE SUBUNIT GATY-RELATED"/>
    <property type="match status" value="1"/>
</dbReference>
<dbReference type="InterPro" id="IPR050246">
    <property type="entry name" value="Class_II_FBP_aldolase"/>
</dbReference>
<dbReference type="Gene3D" id="3.20.20.70">
    <property type="entry name" value="Aldolase class I"/>
    <property type="match status" value="1"/>
</dbReference>
<dbReference type="SUPFAM" id="SSF51569">
    <property type="entry name" value="Aldolase"/>
    <property type="match status" value="1"/>
</dbReference>
<gene>
    <name evidence="2" type="ORF">H9652_07635</name>
</gene>
<dbReference type="PANTHER" id="PTHR30304">
    <property type="entry name" value="D-TAGATOSE-1,6-BISPHOSPHATE ALDOLASE"/>
    <property type="match status" value="1"/>
</dbReference>
<dbReference type="NCBIfam" id="TIGR00167">
    <property type="entry name" value="cbbA"/>
    <property type="match status" value="1"/>
</dbReference>
<protein>
    <submittedName>
        <fullName evidence="2">Class II fructose-bisphosphate aldolase</fullName>
    </submittedName>
</protein>
<organism evidence="2 3">
    <name type="scientific">Oerskovia rustica</name>
    <dbReference type="NCBI Taxonomy" id="2762237"/>
    <lineage>
        <taxon>Bacteria</taxon>
        <taxon>Bacillati</taxon>
        <taxon>Actinomycetota</taxon>
        <taxon>Actinomycetes</taxon>
        <taxon>Micrococcales</taxon>
        <taxon>Cellulomonadaceae</taxon>
        <taxon>Oerskovia</taxon>
    </lineage>
</organism>
<comment type="cofactor">
    <cofactor evidence="1">
        <name>Zn(2+)</name>
        <dbReference type="ChEBI" id="CHEBI:29105"/>
    </cofactor>
</comment>
<keyword evidence="3" id="KW-1185">Reference proteome</keyword>
<accession>A0ABR8RR52</accession>
<dbReference type="InterPro" id="IPR013785">
    <property type="entry name" value="Aldolase_TIM"/>
</dbReference>